<name>A0AA35UMZ7_METCP</name>
<proteinExistence type="predicted"/>
<accession>A0AA35UMZ7</accession>
<reference evidence="2" key="1">
    <citation type="submission" date="2023-03" db="EMBL/GenBank/DDBJ databases">
        <authorList>
            <person name="Pearce D."/>
        </authorList>
    </citation>
    <scope>NUCLEOTIDE SEQUENCE</scope>
    <source>
        <strain evidence="2">Mc</strain>
    </source>
</reference>
<dbReference type="Proteomes" id="UP001158598">
    <property type="component" value="Chromosome"/>
</dbReference>
<protein>
    <submittedName>
        <fullName evidence="2">Transposase</fullName>
    </submittedName>
</protein>
<sequence>MPDFPSVSAEAGNGPYKTESIHRRAPWKNGKAGVLATQERVAWFNDHRLLASVGSGPPAEAEARSYRQLADNTV</sequence>
<organism evidence="2 3">
    <name type="scientific">Methylococcus capsulatus</name>
    <dbReference type="NCBI Taxonomy" id="414"/>
    <lineage>
        <taxon>Bacteria</taxon>
        <taxon>Pseudomonadati</taxon>
        <taxon>Pseudomonadota</taxon>
        <taxon>Gammaproteobacteria</taxon>
        <taxon>Methylococcales</taxon>
        <taxon>Methylococcaceae</taxon>
        <taxon>Methylococcus</taxon>
    </lineage>
</organism>
<evidence type="ECO:0000313" key="2">
    <source>
        <dbReference type="EMBL" id="CAI8719837.1"/>
    </source>
</evidence>
<gene>
    <name evidence="2" type="ORF">MCNOR_0069</name>
</gene>
<evidence type="ECO:0000313" key="3">
    <source>
        <dbReference type="Proteomes" id="UP001158598"/>
    </source>
</evidence>
<feature type="region of interest" description="Disordered" evidence="1">
    <location>
        <begin position="1"/>
        <end position="25"/>
    </location>
</feature>
<evidence type="ECO:0000256" key="1">
    <source>
        <dbReference type="SAM" id="MobiDB-lite"/>
    </source>
</evidence>
<dbReference type="EMBL" id="OX458332">
    <property type="protein sequence ID" value="CAI8719837.1"/>
    <property type="molecule type" value="Genomic_DNA"/>
</dbReference>
<feature type="region of interest" description="Disordered" evidence="1">
    <location>
        <begin position="53"/>
        <end position="74"/>
    </location>
</feature>
<dbReference type="AlphaFoldDB" id="A0AA35UMZ7"/>